<feature type="domain" description="NACHT" evidence="1">
    <location>
        <begin position="34"/>
        <end position="100"/>
    </location>
</feature>
<dbReference type="AlphaFoldDB" id="A0AA35X6L7"/>
<reference evidence="2" key="1">
    <citation type="submission" date="2023-03" db="EMBL/GenBank/DDBJ databases">
        <authorList>
            <person name="Steffen K."/>
            <person name="Cardenas P."/>
        </authorList>
    </citation>
    <scope>NUCLEOTIDE SEQUENCE</scope>
</reference>
<dbReference type="Gene3D" id="3.40.50.300">
    <property type="entry name" value="P-loop containing nucleotide triphosphate hydrolases"/>
    <property type="match status" value="1"/>
</dbReference>
<accession>A0AA35X6L7</accession>
<name>A0AA35X6L7_GEOBA</name>
<evidence type="ECO:0000313" key="2">
    <source>
        <dbReference type="EMBL" id="CAI8040090.1"/>
    </source>
</evidence>
<dbReference type="InterPro" id="IPR007111">
    <property type="entry name" value="NACHT_NTPase"/>
</dbReference>
<dbReference type="EMBL" id="CASHTH010003081">
    <property type="protein sequence ID" value="CAI8040090.1"/>
    <property type="molecule type" value="Genomic_DNA"/>
</dbReference>
<organism evidence="2 3">
    <name type="scientific">Geodia barretti</name>
    <name type="common">Barrett's horny sponge</name>
    <dbReference type="NCBI Taxonomy" id="519541"/>
    <lineage>
        <taxon>Eukaryota</taxon>
        <taxon>Metazoa</taxon>
        <taxon>Porifera</taxon>
        <taxon>Demospongiae</taxon>
        <taxon>Heteroscleromorpha</taxon>
        <taxon>Tetractinellida</taxon>
        <taxon>Astrophorina</taxon>
        <taxon>Geodiidae</taxon>
        <taxon>Geodia</taxon>
    </lineage>
</organism>
<keyword evidence="3" id="KW-1185">Reference proteome</keyword>
<proteinExistence type="predicted"/>
<dbReference type="InterPro" id="IPR027417">
    <property type="entry name" value="P-loop_NTPase"/>
</dbReference>
<gene>
    <name evidence="2" type="ORF">GBAR_LOCUS22343</name>
</gene>
<evidence type="ECO:0000313" key="3">
    <source>
        <dbReference type="Proteomes" id="UP001174909"/>
    </source>
</evidence>
<protein>
    <recommendedName>
        <fullName evidence="1">NACHT domain-containing protein</fullName>
    </recommendedName>
</protein>
<dbReference type="Pfam" id="PF05729">
    <property type="entry name" value="NACHT"/>
    <property type="match status" value="1"/>
</dbReference>
<comment type="caution">
    <text evidence="2">The sequence shown here is derived from an EMBL/GenBank/DDBJ whole genome shotgun (WGS) entry which is preliminary data.</text>
</comment>
<sequence>MVRYGDVDVVHGKKWPINFNQIAAGISDIGLEKVVLVEGAPGVGKSTFAWEYCRRWERGEISQQYQLVLLLRLRDERMSKAKTLGDLIMHDSEDVRQAVTADLEQSHG</sequence>
<evidence type="ECO:0000259" key="1">
    <source>
        <dbReference type="Pfam" id="PF05729"/>
    </source>
</evidence>
<dbReference type="Proteomes" id="UP001174909">
    <property type="component" value="Unassembled WGS sequence"/>
</dbReference>